<reference evidence="5 6" key="1">
    <citation type="submission" date="2020-03" db="EMBL/GenBank/DDBJ databases">
        <title>Whole genome shotgun sequence of Phytohabitans rumicis NBRC 108638.</title>
        <authorList>
            <person name="Komaki H."/>
            <person name="Tamura T."/>
        </authorList>
    </citation>
    <scope>NUCLEOTIDE SEQUENCE [LARGE SCALE GENOMIC DNA]</scope>
    <source>
        <strain evidence="5 6">NBRC 108638</strain>
    </source>
</reference>
<dbReference type="Proteomes" id="UP000482960">
    <property type="component" value="Unassembled WGS sequence"/>
</dbReference>
<comment type="similarity">
    <text evidence="1">Belongs to the TPP enzyme family.</text>
</comment>
<dbReference type="EMBL" id="BLPG01000001">
    <property type="protein sequence ID" value="GFJ87818.1"/>
    <property type="molecule type" value="Genomic_DNA"/>
</dbReference>
<dbReference type="Pfam" id="PF00205">
    <property type="entry name" value="TPP_enzyme_M"/>
    <property type="match status" value="1"/>
</dbReference>
<evidence type="ECO:0000256" key="1">
    <source>
        <dbReference type="ARBA" id="ARBA00007812"/>
    </source>
</evidence>
<feature type="domain" description="Thiamine pyrophosphate enzyme N-terminal TPP-binding" evidence="4">
    <location>
        <begin position="4"/>
        <end position="109"/>
    </location>
</feature>
<dbReference type="Gene3D" id="3.40.50.970">
    <property type="match status" value="1"/>
</dbReference>
<evidence type="ECO:0008006" key="7">
    <source>
        <dbReference type="Google" id="ProtNLM"/>
    </source>
</evidence>
<gene>
    <name evidence="5" type="ORF">Prum_014600</name>
</gene>
<evidence type="ECO:0000313" key="6">
    <source>
        <dbReference type="Proteomes" id="UP000482960"/>
    </source>
</evidence>
<feature type="region of interest" description="Disordered" evidence="2">
    <location>
        <begin position="336"/>
        <end position="421"/>
    </location>
</feature>
<dbReference type="PANTHER" id="PTHR18968:SF133">
    <property type="entry name" value="BENZOYLFORMATE DECARBOXYLASE"/>
    <property type="match status" value="1"/>
</dbReference>
<evidence type="ECO:0000259" key="3">
    <source>
        <dbReference type="Pfam" id="PF00205"/>
    </source>
</evidence>
<feature type="domain" description="Thiamine pyrophosphate enzyme central" evidence="3">
    <location>
        <begin position="191"/>
        <end position="324"/>
    </location>
</feature>
<dbReference type="AlphaFoldDB" id="A0A6V8KYQ3"/>
<comment type="caution">
    <text evidence="5">The sequence shown here is derived from an EMBL/GenBank/DDBJ whole genome shotgun (WGS) entry which is preliminary data.</text>
</comment>
<dbReference type="SUPFAM" id="SSF52518">
    <property type="entry name" value="Thiamin diphosphate-binding fold (THDP-binding)"/>
    <property type="match status" value="1"/>
</dbReference>
<dbReference type="InterPro" id="IPR012000">
    <property type="entry name" value="Thiamin_PyroP_enz_cen_dom"/>
</dbReference>
<feature type="compositionally biased region" description="Low complexity" evidence="2">
    <location>
        <begin position="336"/>
        <end position="345"/>
    </location>
</feature>
<dbReference type="GO" id="GO:0050660">
    <property type="term" value="F:flavin adenine dinucleotide binding"/>
    <property type="evidence" value="ECO:0007669"/>
    <property type="project" value="TreeGrafter"/>
</dbReference>
<reference evidence="5 6" key="2">
    <citation type="submission" date="2020-03" db="EMBL/GenBank/DDBJ databases">
        <authorList>
            <person name="Ichikawa N."/>
            <person name="Kimura A."/>
            <person name="Kitahashi Y."/>
            <person name="Uohara A."/>
        </authorList>
    </citation>
    <scope>NUCLEOTIDE SEQUENCE [LARGE SCALE GENOMIC DNA]</scope>
    <source>
        <strain evidence="5 6">NBRC 108638</strain>
    </source>
</reference>
<accession>A0A6V8KYQ3</accession>
<dbReference type="InterPro" id="IPR012001">
    <property type="entry name" value="Thiamin_PyroP_enz_TPP-bd_dom"/>
</dbReference>
<evidence type="ECO:0000259" key="4">
    <source>
        <dbReference type="Pfam" id="PF02776"/>
    </source>
</evidence>
<dbReference type="SUPFAM" id="SSF52467">
    <property type="entry name" value="DHS-like NAD/FAD-binding domain"/>
    <property type="match status" value="1"/>
</dbReference>
<sequence>MTGMTVRDAVFQTMRHFRMTTIFANPGSTEITFLPGLPDDIDFRLALHEGSVVGMATGWALAMGRPAFVNLHTTAGLANAAAALASARTNRAPLVVVVGQQDRRHLAHEPFLAGRLDGLVGDYPVWTGQPARAEDVPAAIARAHHEAVTGAGPAIVVVPMDDWSKPAAAERGAAPLEVRWGSAALTDRVDELSTVVDQARRPAIIAGAGADDQATWSALVDLAERLGAPVWQEAFGARAGFPQDHPAFAGHLPPGRSAVRDVLGGHDVVLVIGAPALRQYPFEHGDLIPAGTTVLQVTQYPDEAHNSVADVAVIADPAETCRQLAVRVRSRGVAAAGRPALAAAPPRRPVNPCDPHMSSTCSLPGCQPTRSSSRSRPPAVPNSTAVFPPGLRWASSAPPPADSASAFRPRSGSRWASQPAR</sequence>
<organism evidence="5 6">
    <name type="scientific">Phytohabitans rumicis</name>
    <dbReference type="NCBI Taxonomy" id="1076125"/>
    <lineage>
        <taxon>Bacteria</taxon>
        <taxon>Bacillati</taxon>
        <taxon>Actinomycetota</taxon>
        <taxon>Actinomycetes</taxon>
        <taxon>Micromonosporales</taxon>
        <taxon>Micromonosporaceae</taxon>
    </lineage>
</organism>
<dbReference type="GO" id="GO:0030976">
    <property type="term" value="F:thiamine pyrophosphate binding"/>
    <property type="evidence" value="ECO:0007669"/>
    <property type="project" value="InterPro"/>
</dbReference>
<dbReference type="GO" id="GO:0003984">
    <property type="term" value="F:acetolactate synthase activity"/>
    <property type="evidence" value="ECO:0007669"/>
    <property type="project" value="TreeGrafter"/>
</dbReference>
<keyword evidence="6" id="KW-1185">Reference proteome</keyword>
<proteinExistence type="inferred from homology"/>
<dbReference type="PANTHER" id="PTHR18968">
    <property type="entry name" value="THIAMINE PYROPHOSPHATE ENZYMES"/>
    <property type="match status" value="1"/>
</dbReference>
<dbReference type="Pfam" id="PF02776">
    <property type="entry name" value="TPP_enzyme_N"/>
    <property type="match status" value="1"/>
</dbReference>
<name>A0A6V8KYQ3_9ACTN</name>
<evidence type="ECO:0000256" key="2">
    <source>
        <dbReference type="SAM" id="MobiDB-lite"/>
    </source>
</evidence>
<dbReference type="GO" id="GO:0000287">
    <property type="term" value="F:magnesium ion binding"/>
    <property type="evidence" value="ECO:0007669"/>
    <property type="project" value="InterPro"/>
</dbReference>
<dbReference type="CDD" id="cd07035">
    <property type="entry name" value="TPP_PYR_POX_like"/>
    <property type="match status" value="1"/>
</dbReference>
<protein>
    <recommendedName>
        <fullName evidence="7">Thiamine pyrophosphate enzyme N-terminal TPP-binding domain-containing protein</fullName>
    </recommendedName>
</protein>
<evidence type="ECO:0000313" key="5">
    <source>
        <dbReference type="EMBL" id="GFJ87818.1"/>
    </source>
</evidence>
<dbReference type="InterPro" id="IPR029061">
    <property type="entry name" value="THDP-binding"/>
</dbReference>
<dbReference type="Gene3D" id="3.40.50.1220">
    <property type="entry name" value="TPP-binding domain"/>
    <property type="match status" value="1"/>
</dbReference>
<dbReference type="InterPro" id="IPR045229">
    <property type="entry name" value="TPP_enz"/>
</dbReference>
<dbReference type="InterPro" id="IPR029035">
    <property type="entry name" value="DHS-like_NAD/FAD-binding_dom"/>
</dbReference>